<sequence>MRRPRSVANLTQFEGEQDWVVVIGGRVSIFPMFKSIAVKQAEIMGRRTGQKTIVGKAHV</sequence>
<comment type="caution">
    <text evidence="1">The sequence shown here is derived from an EMBL/GenBank/DDBJ whole genome shotgun (WGS) entry which is preliminary data.</text>
</comment>
<proteinExistence type="predicted"/>
<protein>
    <submittedName>
        <fullName evidence="1">Uncharacterized protein</fullName>
    </submittedName>
</protein>
<accession>A0A0F9N5H1</accession>
<organism evidence="1">
    <name type="scientific">marine sediment metagenome</name>
    <dbReference type="NCBI Taxonomy" id="412755"/>
    <lineage>
        <taxon>unclassified sequences</taxon>
        <taxon>metagenomes</taxon>
        <taxon>ecological metagenomes</taxon>
    </lineage>
</organism>
<name>A0A0F9N5H1_9ZZZZ</name>
<dbReference type="EMBL" id="LAZR01008756">
    <property type="protein sequence ID" value="KKM76732.1"/>
    <property type="molecule type" value="Genomic_DNA"/>
</dbReference>
<gene>
    <name evidence="1" type="ORF">LCGC14_1377130</name>
</gene>
<reference evidence="1" key="1">
    <citation type="journal article" date="2015" name="Nature">
        <title>Complex archaea that bridge the gap between prokaryotes and eukaryotes.</title>
        <authorList>
            <person name="Spang A."/>
            <person name="Saw J.H."/>
            <person name="Jorgensen S.L."/>
            <person name="Zaremba-Niedzwiedzka K."/>
            <person name="Martijn J."/>
            <person name="Lind A.E."/>
            <person name="van Eijk R."/>
            <person name="Schleper C."/>
            <person name="Guy L."/>
            <person name="Ettema T.J."/>
        </authorList>
    </citation>
    <scope>NUCLEOTIDE SEQUENCE</scope>
</reference>
<dbReference type="AlphaFoldDB" id="A0A0F9N5H1"/>
<evidence type="ECO:0000313" key="1">
    <source>
        <dbReference type="EMBL" id="KKM76732.1"/>
    </source>
</evidence>